<proteinExistence type="predicted"/>
<protein>
    <submittedName>
        <fullName evidence="1">Uncharacterized protein</fullName>
    </submittedName>
</protein>
<sequence length="165" mass="19475">MICFEKDNCMRMTNLHLGEIDIRCELCETLYCPRWAMLYLNNDDPAERVFIVCANCRTHQNRTKSLYRLCESRRGYERGPKDTTFQEWRASKESWRNSLVIVRYLRRLHSIDYTADGVQENIRKFEDKVSGGVDFINNWDLLEVMDEVAVFENDEVSLTTAADNN</sequence>
<reference evidence="1" key="1">
    <citation type="submission" date="2022-12" db="EMBL/GenBank/DDBJ databases">
        <authorList>
            <person name="Petersen C."/>
        </authorList>
    </citation>
    <scope>NUCLEOTIDE SEQUENCE</scope>
    <source>
        <strain evidence="1">IBT 16125</strain>
    </source>
</reference>
<comment type="caution">
    <text evidence="1">The sequence shown here is derived from an EMBL/GenBank/DDBJ whole genome shotgun (WGS) entry which is preliminary data.</text>
</comment>
<dbReference type="GeneID" id="81595867"/>
<evidence type="ECO:0000313" key="1">
    <source>
        <dbReference type="EMBL" id="KAJ5460689.1"/>
    </source>
</evidence>
<name>A0AAD6G5P9_9EURO</name>
<dbReference type="AlphaFoldDB" id="A0AAD6G5P9"/>
<keyword evidence="2" id="KW-1185">Reference proteome</keyword>
<dbReference type="Proteomes" id="UP001213681">
    <property type="component" value="Unassembled WGS sequence"/>
</dbReference>
<gene>
    <name evidence="1" type="ORF">N7458_002241</name>
</gene>
<organism evidence="1 2">
    <name type="scientific">Penicillium daleae</name>
    <dbReference type="NCBI Taxonomy" id="63821"/>
    <lineage>
        <taxon>Eukaryota</taxon>
        <taxon>Fungi</taxon>
        <taxon>Dikarya</taxon>
        <taxon>Ascomycota</taxon>
        <taxon>Pezizomycotina</taxon>
        <taxon>Eurotiomycetes</taxon>
        <taxon>Eurotiomycetidae</taxon>
        <taxon>Eurotiales</taxon>
        <taxon>Aspergillaceae</taxon>
        <taxon>Penicillium</taxon>
    </lineage>
</organism>
<evidence type="ECO:0000313" key="2">
    <source>
        <dbReference type="Proteomes" id="UP001213681"/>
    </source>
</evidence>
<dbReference type="EMBL" id="JAPVEA010000002">
    <property type="protein sequence ID" value="KAJ5460689.1"/>
    <property type="molecule type" value="Genomic_DNA"/>
</dbReference>
<dbReference type="RefSeq" id="XP_056769731.1">
    <property type="nucleotide sequence ID" value="XM_056905624.1"/>
</dbReference>
<accession>A0AAD6G5P9</accession>
<reference evidence="1" key="2">
    <citation type="journal article" date="2023" name="IMA Fungus">
        <title>Comparative genomic study of the Penicillium genus elucidates a diverse pangenome and 15 lateral gene transfer events.</title>
        <authorList>
            <person name="Petersen C."/>
            <person name="Sorensen T."/>
            <person name="Nielsen M.R."/>
            <person name="Sondergaard T.E."/>
            <person name="Sorensen J.L."/>
            <person name="Fitzpatrick D.A."/>
            <person name="Frisvad J.C."/>
            <person name="Nielsen K.L."/>
        </authorList>
    </citation>
    <scope>NUCLEOTIDE SEQUENCE</scope>
    <source>
        <strain evidence="1">IBT 16125</strain>
    </source>
</reference>